<gene>
    <name evidence="1" type="ORF">A4E84_00040</name>
</gene>
<accession>A0A143BSI5</accession>
<protein>
    <recommendedName>
        <fullName evidence="3">Transposase</fullName>
    </recommendedName>
</protein>
<name>A0A143BSI5_9ACTN</name>
<evidence type="ECO:0000313" key="2">
    <source>
        <dbReference type="Proteomes" id="UP000076096"/>
    </source>
</evidence>
<reference evidence="2" key="1">
    <citation type="submission" date="2016-04" db="EMBL/GenBank/DDBJ databases">
        <authorList>
            <person name="Zhang B."/>
        </authorList>
    </citation>
    <scope>NUCLEOTIDE SEQUENCE [LARGE SCALE GENOMIC DNA]</scope>
    <source>
        <strain evidence="2">S10</strain>
    </source>
</reference>
<dbReference type="Proteomes" id="UP000076096">
    <property type="component" value="Chromosome"/>
</dbReference>
<sequence length="94" mass="10150">MGRRRLVTLMRPKAPRMAERLVEEIFAALGEQTVTVPGTDAAALIVPNLAGSLAAVLDQRKVLARRIEELLEDHPLSKVLTSIPGVGIRTEPAS</sequence>
<proteinExistence type="predicted"/>
<evidence type="ECO:0000313" key="1">
    <source>
        <dbReference type="EMBL" id="AMW08084.1"/>
    </source>
</evidence>
<dbReference type="EMBL" id="CP015098">
    <property type="protein sequence ID" value="AMW08084.1"/>
    <property type="molecule type" value="Genomic_DNA"/>
</dbReference>
<evidence type="ECO:0008006" key="3">
    <source>
        <dbReference type="Google" id="ProtNLM"/>
    </source>
</evidence>
<organism evidence="1 2">
    <name type="scientific">Streptomyces qaidamensis</name>
    <dbReference type="NCBI Taxonomy" id="1783515"/>
    <lineage>
        <taxon>Bacteria</taxon>
        <taxon>Bacillati</taxon>
        <taxon>Actinomycetota</taxon>
        <taxon>Actinomycetes</taxon>
        <taxon>Kitasatosporales</taxon>
        <taxon>Streptomycetaceae</taxon>
        <taxon>Streptomyces</taxon>
        <taxon>Streptomyces aurantiacus group</taxon>
    </lineage>
</organism>
<keyword evidence="2" id="KW-1185">Reference proteome</keyword>
<dbReference type="AlphaFoldDB" id="A0A143BSI5"/>
<dbReference type="KEGG" id="stsi:A4E84_00040"/>